<dbReference type="Pfam" id="PF00076">
    <property type="entry name" value="RRM_1"/>
    <property type="match status" value="1"/>
</dbReference>
<dbReference type="EMBL" id="LGRX02010495">
    <property type="protein sequence ID" value="KAK3270266.1"/>
    <property type="molecule type" value="Genomic_DNA"/>
</dbReference>
<dbReference type="InterPro" id="IPR012677">
    <property type="entry name" value="Nucleotide-bd_a/b_plait_sf"/>
</dbReference>
<dbReference type="GO" id="GO:0003723">
    <property type="term" value="F:RNA binding"/>
    <property type="evidence" value="ECO:0007669"/>
    <property type="project" value="UniProtKB-UniRule"/>
</dbReference>
<keyword evidence="4" id="KW-1185">Reference proteome</keyword>
<evidence type="ECO:0000313" key="4">
    <source>
        <dbReference type="Proteomes" id="UP001190700"/>
    </source>
</evidence>
<proteinExistence type="predicted"/>
<name>A0AAE0G283_9CHLO</name>
<protein>
    <recommendedName>
        <fullName evidence="2">RRM domain-containing protein</fullName>
    </recommendedName>
</protein>
<dbReference type="PANTHER" id="PTHR12072:SF4">
    <property type="entry name" value="CWF19-LIKE PROTEIN 1"/>
    <property type="match status" value="1"/>
</dbReference>
<dbReference type="PROSITE" id="PS50102">
    <property type="entry name" value="RRM"/>
    <property type="match status" value="1"/>
</dbReference>
<organism evidence="3 4">
    <name type="scientific">Cymbomonas tetramitiformis</name>
    <dbReference type="NCBI Taxonomy" id="36881"/>
    <lineage>
        <taxon>Eukaryota</taxon>
        <taxon>Viridiplantae</taxon>
        <taxon>Chlorophyta</taxon>
        <taxon>Pyramimonadophyceae</taxon>
        <taxon>Pyramimonadales</taxon>
        <taxon>Pyramimonadaceae</taxon>
        <taxon>Cymbomonas</taxon>
    </lineage>
</organism>
<dbReference type="AlphaFoldDB" id="A0AAE0G283"/>
<keyword evidence="1" id="KW-0694">RNA-binding</keyword>
<dbReference type="Gene3D" id="3.30.70.330">
    <property type="match status" value="1"/>
</dbReference>
<dbReference type="CDD" id="cd07380">
    <property type="entry name" value="MPP_CWF19_N"/>
    <property type="match status" value="1"/>
</dbReference>
<feature type="domain" description="RRM" evidence="2">
    <location>
        <begin position="332"/>
        <end position="398"/>
    </location>
</feature>
<evidence type="ECO:0000259" key="2">
    <source>
        <dbReference type="PROSITE" id="PS50102"/>
    </source>
</evidence>
<accession>A0AAE0G283</accession>
<dbReference type="InterPro" id="IPR040194">
    <property type="entry name" value="Cwf19-like"/>
</dbReference>
<gene>
    <name evidence="3" type="ORF">CYMTET_21316</name>
</gene>
<comment type="caution">
    <text evidence="3">The sequence shown here is derived from an EMBL/GenBank/DDBJ whole genome shotgun (WGS) entry which is preliminary data.</text>
</comment>
<dbReference type="SUPFAM" id="SSF54928">
    <property type="entry name" value="RNA-binding domain, RBD"/>
    <property type="match status" value="1"/>
</dbReference>
<dbReference type="SMART" id="SM00360">
    <property type="entry name" value="RRM"/>
    <property type="match status" value="1"/>
</dbReference>
<reference evidence="3 4" key="1">
    <citation type="journal article" date="2015" name="Genome Biol. Evol.">
        <title>Comparative Genomics of a Bacterivorous Green Alga Reveals Evolutionary Causalities and Consequences of Phago-Mixotrophic Mode of Nutrition.</title>
        <authorList>
            <person name="Burns J.A."/>
            <person name="Paasch A."/>
            <person name="Narechania A."/>
            <person name="Kim E."/>
        </authorList>
    </citation>
    <scope>NUCLEOTIDE SEQUENCE [LARGE SCALE GENOMIC DNA]</scope>
    <source>
        <strain evidence="3 4">PLY_AMNH</strain>
    </source>
</reference>
<dbReference type="InterPro" id="IPR000504">
    <property type="entry name" value="RRM_dom"/>
</dbReference>
<dbReference type="GO" id="GO:0000398">
    <property type="term" value="P:mRNA splicing, via spliceosome"/>
    <property type="evidence" value="ECO:0007669"/>
    <property type="project" value="TreeGrafter"/>
</dbReference>
<dbReference type="Proteomes" id="UP001190700">
    <property type="component" value="Unassembled WGS sequence"/>
</dbReference>
<dbReference type="InterPro" id="IPR035979">
    <property type="entry name" value="RBD_domain_sf"/>
</dbReference>
<evidence type="ECO:0000313" key="3">
    <source>
        <dbReference type="EMBL" id="KAK3270266.1"/>
    </source>
</evidence>
<dbReference type="GO" id="GO:0061632">
    <property type="term" value="F:RNA lariat debranching enzyme activator activity"/>
    <property type="evidence" value="ECO:0007669"/>
    <property type="project" value="TreeGrafter"/>
</dbReference>
<sequence length="446" mass="47220">MSDSKTDVKVLLVGDVCGKINALAKRITSVNKSNGPFDCCFCVGSFFGDGSTSELQPYLDGKSTLPIPVYFIDGLPGGSAVLESVKEDGVIFPNLTFLRGAGIRDLHGLRVAYLAGRYDALSFADQSAVAANAAAIAGEYRVEDVKALTSAAEGGPNFGKPPVDLFLSNEWGKGILYASPTAPAEMDKQTGSPVVAELLLALQPRYHVAGTSEVFFSREPFRNKSNTVTRFIGLAKVGNSSKQKWIHALGLQPALQMAPALVHAIPAGSTSCPLTLAMAPPPPAPPAHVLAALEQDASASSGQYWRWEDRAAKQIKQTPSSQLPPMEGDAACRVFVRNLNYRATEAEITRFFRDCGPVVAVRIRIGEDGRPAGHAHVQFESAEAAEEAVMLTGNELGGAARCPREQPLGSSACWALHGPVAQIGNLCSRIDGDCAMASSLSSPPRK</sequence>
<dbReference type="GO" id="GO:0071014">
    <property type="term" value="C:post-mRNA release spliceosomal complex"/>
    <property type="evidence" value="ECO:0007669"/>
    <property type="project" value="TreeGrafter"/>
</dbReference>
<evidence type="ECO:0000256" key="1">
    <source>
        <dbReference type="PROSITE-ProRule" id="PRU00176"/>
    </source>
</evidence>
<dbReference type="PANTHER" id="PTHR12072">
    <property type="entry name" value="CWF19, CELL CYCLE CONTROL PROTEIN"/>
    <property type="match status" value="1"/>
</dbReference>